<comment type="subcellular location">
    <subcellularLocation>
        <location evidence="1">Cell membrane</location>
        <topology evidence="1">Multi-pass membrane protein</topology>
    </subcellularLocation>
</comment>
<gene>
    <name evidence="9" type="ORF">BC343_01890</name>
</gene>
<keyword evidence="10" id="KW-1185">Reference proteome</keyword>
<dbReference type="Proteomes" id="UP000189739">
    <property type="component" value="Unassembled WGS sequence"/>
</dbReference>
<comment type="caution">
    <text evidence="9">The sequence shown here is derived from an EMBL/GenBank/DDBJ whole genome shotgun (WGS) entry which is preliminary data.</text>
</comment>
<keyword evidence="4 6" id="KW-1133">Transmembrane helix</keyword>
<dbReference type="InterPro" id="IPR025857">
    <property type="entry name" value="MacB_PCD"/>
</dbReference>
<protein>
    <recommendedName>
        <fullName evidence="11">ABC transporter permease</fullName>
    </recommendedName>
</protein>
<dbReference type="EMBL" id="MBTF01000001">
    <property type="protein sequence ID" value="OOQ61842.1"/>
    <property type="molecule type" value="Genomic_DNA"/>
</dbReference>
<dbReference type="InterPro" id="IPR050250">
    <property type="entry name" value="Macrolide_Exporter_MacB"/>
</dbReference>
<reference evidence="9 10" key="1">
    <citation type="submission" date="2016-07" db="EMBL/GenBank/DDBJ databases">
        <title>Genomic analysis of zinc-resistant bacterium Mucilaginibacter pedocola TBZ30.</title>
        <authorList>
            <person name="Huang J."/>
            <person name="Tang J."/>
        </authorList>
    </citation>
    <scope>NUCLEOTIDE SEQUENCE [LARGE SCALE GENOMIC DNA]</scope>
    <source>
        <strain evidence="9 10">TBZ30</strain>
    </source>
</reference>
<dbReference type="PANTHER" id="PTHR30572:SF18">
    <property type="entry name" value="ABC-TYPE MACROLIDE FAMILY EXPORT SYSTEM PERMEASE COMPONENT 2"/>
    <property type="match status" value="1"/>
</dbReference>
<keyword evidence="5 6" id="KW-0472">Membrane</keyword>
<feature type="transmembrane region" description="Helical" evidence="6">
    <location>
        <begin position="20"/>
        <end position="41"/>
    </location>
</feature>
<feature type="transmembrane region" description="Helical" evidence="6">
    <location>
        <begin position="718"/>
        <end position="745"/>
    </location>
</feature>
<organism evidence="9 10">
    <name type="scientific">Mucilaginibacter pedocola</name>
    <dbReference type="NCBI Taxonomy" id="1792845"/>
    <lineage>
        <taxon>Bacteria</taxon>
        <taxon>Pseudomonadati</taxon>
        <taxon>Bacteroidota</taxon>
        <taxon>Sphingobacteriia</taxon>
        <taxon>Sphingobacteriales</taxon>
        <taxon>Sphingobacteriaceae</taxon>
        <taxon>Mucilaginibacter</taxon>
    </lineage>
</organism>
<evidence type="ECO:0000256" key="2">
    <source>
        <dbReference type="ARBA" id="ARBA00022475"/>
    </source>
</evidence>
<dbReference type="GO" id="GO:0005886">
    <property type="term" value="C:plasma membrane"/>
    <property type="evidence" value="ECO:0007669"/>
    <property type="project" value="UniProtKB-SubCell"/>
</dbReference>
<evidence type="ECO:0000256" key="3">
    <source>
        <dbReference type="ARBA" id="ARBA00022692"/>
    </source>
</evidence>
<feature type="transmembrane region" description="Helical" evidence="6">
    <location>
        <begin position="336"/>
        <end position="363"/>
    </location>
</feature>
<feature type="transmembrane region" description="Helical" evidence="6">
    <location>
        <begin position="429"/>
        <end position="452"/>
    </location>
</feature>
<evidence type="ECO:0000259" key="8">
    <source>
        <dbReference type="Pfam" id="PF12704"/>
    </source>
</evidence>
<dbReference type="GO" id="GO:0022857">
    <property type="term" value="F:transmembrane transporter activity"/>
    <property type="evidence" value="ECO:0007669"/>
    <property type="project" value="TreeGrafter"/>
</dbReference>
<dbReference type="Pfam" id="PF02687">
    <property type="entry name" value="FtsX"/>
    <property type="match status" value="2"/>
</dbReference>
<sequence>MIKNYLKTAWRNILGNKFYASINVAGLTVGLVVGLFMLLWVQDELSYDRFNTKADKIYKIGIVGGTGISKQIFNNIIAPVATYAKAEIPDVQDAVRVMNIGSAPFRYKDKVFYEDNFAFTDPSYFSVFDFNLIDGDKRHPFADNNSVVITKEIAAKYFGKEDPIGKVVTLGQDEQLKVTGVIPDYPANSSLKYRILLPLSRFNDLAYIKNKKTYDNKTFISTMDADWSMFGFQTFLLLKPNATMSVAALEKRLQAIHERNKPEDAPVPYLSQPLPQMHLYQADGTDGGMSTVRTFGIVAIMILVIACINYVNLSTARSMLRAKEVSMRKIIGAGKFQLFLQFMAETTMLFVIAAVFAFALMFVLLPYYNQFSGKQITLSLSNYNMWLCIGVTLLGTLTASSIYPALLLSSFEPLKALKGKVTIGIGNAAFRRILVVLQFAVSVVLIIGTLIIGKQLKFIREKNLGYDKENVIGFTMRGDMVSKYDVIKNELAKNPSVVSVTRAGRDLVTGGNSTGDNDWDGKPANSNMWFNQIYADKDILSFFKMKLADGAGFTGAVADSAHFLINETAVKEMGLKNPIGARLRVQTVNGTIIGVVKDFHFNTMHRKIEPAVFQYKPNDCWKLYIKTTGRGAQSAIASAEQVWKQYNGDIPFNYVFLDDSFKKLYSDDRRTGSLFNIFSGIAIIISCLGLFGLATYSAQVKTREIGIRKVLGASVARIIGLLATEFMVLIVIAIVIAVPIGWYAMNAWLQDFAYKVSVTWTVFVLAGCGATLIALATISIQSVKAALANPVRSLKNGE</sequence>
<evidence type="ECO:0008006" key="11">
    <source>
        <dbReference type="Google" id="ProtNLM"/>
    </source>
</evidence>
<name>A0A1S9PLK4_9SPHI</name>
<dbReference type="Pfam" id="PF12704">
    <property type="entry name" value="MacB_PCD"/>
    <property type="match status" value="2"/>
</dbReference>
<dbReference type="STRING" id="1792845.BC343_01890"/>
<keyword evidence="3 6" id="KW-0812">Transmembrane</keyword>
<accession>A0A1S9PLK4</accession>
<evidence type="ECO:0000256" key="5">
    <source>
        <dbReference type="ARBA" id="ARBA00023136"/>
    </source>
</evidence>
<dbReference type="OrthoDB" id="1451596at2"/>
<feature type="transmembrane region" description="Helical" evidence="6">
    <location>
        <begin position="295"/>
        <end position="315"/>
    </location>
</feature>
<feature type="domain" description="MacB-like periplasmic core" evidence="8">
    <location>
        <begin position="436"/>
        <end position="599"/>
    </location>
</feature>
<feature type="transmembrane region" description="Helical" evidence="6">
    <location>
        <begin position="383"/>
        <end position="408"/>
    </location>
</feature>
<dbReference type="PANTHER" id="PTHR30572">
    <property type="entry name" value="MEMBRANE COMPONENT OF TRANSPORTER-RELATED"/>
    <property type="match status" value="1"/>
</dbReference>
<feature type="transmembrane region" description="Helical" evidence="6">
    <location>
        <begin position="674"/>
        <end position="697"/>
    </location>
</feature>
<keyword evidence="2" id="KW-1003">Cell membrane</keyword>
<evidence type="ECO:0000259" key="7">
    <source>
        <dbReference type="Pfam" id="PF02687"/>
    </source>
</evidence>
<feature type="domain" description="ABC3 transporter permease C-terminal" evidence="7">
    <location>
        <begin position="297"/>
        <end position="413"/>
    </location>
</feature>
<evidence type="ECO:0000256" key="4">
    <source>
        <dbReference type="ARBA" id="ARBA00022989"/>
    </source>
</evidence>
<dbReference type="AlphaFoldDB" id="A0A1S9PLK4"/>
<evidence type="ECO:0000313" key="9">
    <source>
        <dbReference type="EMBL" id="OOQ61842.1"/>
    </source>
</evidence>
<feature type="transmembrane region" description="Helical" evidence="6">
    <location>
        <begin position="757"/>
        <end position="778"/>
    </location>
</feature>
<feature type="domain" description="MacB-like periplasmic core" evidence="8">
    <location>
        <begin position="22"/>
        <end position="254"/>
    </location>
</feature>
<evidence type="ECO:0000256" key="1">
    <source>
        <dbReference type="ARBA" id="ARBA00004651"/>
    </source>
</evidence>
<dbReference type="InterPro" id="IPR003838">
    <property type="entry name" value="ABC3_permease_C"/>
</dbReference>
<evidence type="ECO:0000256" key="6">
    <source>
        <dbReference type="SAM" id="Phobius"/>
    </source>
</evidence>
<feature type="domain" description="ABC3 transporter permease C-terminal" evidence="7">
    <location>
        <begin position="676"/>
        <end position="785"/>
    </location>
</feature>
<proteinExistence type="predicted"/>
<evidence type="ECO:0000313" key="10">
    <source>
        <dbReference type="Proteomes" id="UP000189739"/>
    </source>
</evidence>
<dbReference type="RefSeq" id="WP_078346021.1">
    <property type="nucleotide sequence ID" value="NZ_MBTF01000001.1"/>
</dbReference>